<dbReference type="PROSITE" id="PS51257">
    <property type="entry name" value="PROKAR_LIPOPROTEIN"/>
    <property type="match status" value="1"/>
</dbReference>
<protein>
    <submittedName>
        <fullName evidence="3">TolC family protein</fullName>
    </submittedName>
</protein>
<dbReference type="Pfam" id="PF02321">
    <property type="entry name" value="OEP"/>
    <property type="match status" value="1"/>
</dbReference>
<comment type="caution">
    <text evidence="3">The sequence shown here is derived from an EMBL/GenBank/DDBJ whole genome shotgun (WGS) entry which is preliminary data.</text>
</comment>
<evidence type="ECO:0000313" key="4">
    <source>
        <dbReference type="Proteomes" id="UP001431776"/>
    </source>
</evidence>
<keyword evidence="2" id="KW-0812">Transmembrane</keyword>
<dbReference type="InterPro" id="IPR003423">
    <property type="entry name" value="OMP_efflux"/>
</dbReference>
<dbReference type="Proteomes" id="UP001431776">
    <property type="component" value="Unassembled WGS sequence"/>
</dbReference>
<proteinExistence type="inferred from homology"/>
<dbReference type="PANTHER" id="PTHR30203">
    <property type="entry name" value="OUTER MEMBRANE CATION EFFLUX PROTEIN"/>
    <property type="match status" value="1"/>
</dbReference>
<dbReference type="GO" id="GO:0015562">
    <property type="term" value="F:efflux transmembrane transporter activity"/>
    <property type="evidence" value="ECO:0007669"/>
    <property type="project" value="InterPro"/>
</dbReference>
<keyword evidence="2" id="KW-0472">Membrane</keyword>
<accession>A0AAW6TU19</accession>
<gene>
    <name evidence="3" type="ORF">QJ522_02780</name>
</gene>
<dbReference type="RefSeq" id="WP_349243368.1">
    <property type="nucleotide sequence ID" value="NZ_JASCXX010000002.1"/>
</dbReference>
<reference evidence="3" key="1">
    <citation type="submission" date="2023-05" db="EMBL/GenBank/DDBJ databases">
        <title>Anaerotaeda fermentans gen. nov., sp. nov., a novel anaerobic planctomycete of the new family within the order Sedimentisphaerales isolated from Taman Peninsula, Russia.</title>
        <authorList>
            <person name="Khomyakova M.A."/>
            <person name="Merkel A.Y."/>
            <person name="Slobodkin A.I."/>
        </authorList>
    </citation>
    <scope>NUCLEOTIDE SEQUENCE</scope>
    <source>
        <strain evidence="3">M17dextr</strain>
    </source>
</reference>
<evidence type="ECO:0000256" key="2">
    <source>
        <dbReference type="SAM" id="Phobius"/>
    </source>
</evidence>
<dbReference type="EMBL" id="JASCXX010000002">
    <property type="protein sequence ID" value="MDI6447957.1"/>
    <property type="molecule type" value="Genomic_DNA"/>
</dbReference>
<dbReference type="InterPro" id="IPR010131">
    <property type="entry name" value="MdtP/NodT-like"/>
</dbReference>
<dbReference type="Gene3D" id="1.20.1600.10">
    <property type="entry name" value="Outer membrane efflux proteins (OEP)"/>
    <property type="match status" value="1"/>
</dbReference>
<evidence type="ECO:0000256" key="1">
    <source>
        <dbReference type="ARBA" id="ARBA00007613"/>
    </source>
</evidence>
<dbReference type="SUPFAM" id="SSF56954">
    <property type="entry name" value="Outer membrane efflux proteins (OEP)"/>
    <property type="match status" value="1"/>
</dbReference>
<feature type="transmembrane region" description="Helical" evidence="2">
    <location>
        <begin position="16"/>
        <end position="34"/>
    </location>
</feature>
<keyword evidence="2" id="KW-1133">Transmembrane helix</keyword>
<dbReference type="AlphaFoldDB" id="A0AAW6TU19"/>
<organism evidence="3 4">
    <name type="scientific">Anaerobaca lacustris</name>
    <dbReference type="NCBI Taxonomy" id="3044600"/>
    <lineage>
        <taxon>Bacteria</taxon>
        <taxon>Pseudomonadati</taxon>
        <taxon>Planctomycetota</taxon>
        <taxon>Phycisphaerae</taxon>
        <taxon>Sedimentisphaerales</taxon>
        <taxon>Anaerobacaceae</taxon>
        <taxon>Anaerobaca</taxon>
    </lineage>
</organism>
<name>A0AAW6TU19_9BACT</name>
<evidence type="ECO:0000313" key="3">
    <source>
        <dbReference type="EMBL" id="MDI6447957.1"/>
    </source>
</evidence>
<keyword evidence="4" id="KW-1185">Reference proteome</keyword>
<sequence>MDHRHPGQCNLCRKRLLRVLPIAILFGAAGAIVGCRSPEQHRRKADEVGSKIVAEKQTEAIGRTEPFSIERPSDILRRKLVEGQDLPYSSPASLGTDRLDPIPHWPDLDDRPQGVSDGPDMAVVPNKPVKLSLIDALQVGAGNNREYQSFKEDVFRAALSLDLTRNDFRNIFRAQADSRLSTDTTGDETVTTLDSGGTLGLTRNFMNGLSISSAVAVDLLNVLTQGGSSSLGLSSDTSVSIPLLRGAGRHIVSEPLTQAERNVIYAIWEFERYKRTFAVRIAQDYFGVLQDMDSVTNARDNYRSAITSARWTRRRADAGRITQVEVDQALQRELGARNSWIRTQEQLKNRLDSFKSQLGLPPDALIELDPNDLVQLRTQSDEIVKEMRETSDAGSEEAPPADAEVVLQPATYEDAGPYEIDASRAIQLALENRRDLQVANGDVYDAQRRVVVRADALRAGLTLGGEARFADTDDDGSLRFEGGRYAALLSLDLPVERTAERNAFRNSLIDLERATRSVQQLEDQIKLSIRGQLRTLLESRESIKINAQQVVVAEKRVRSATLFLEAGRAQIRDLLEAQDALLLAQNQLTAAVVNYRIAELQLQRDLGLLEVNEKGLWQEYSPEEIAYDR</sequence>
<comment type="similarity">
    <text evidence="1">Belongs to the outer membrane factor (OMF) (TC 1.B.17) family.</text>
</comment>